<dbReference type="GO" id="GO:0005737">
    <property type="term" value="C:cytoplasm"/>
    <property type="evidence" value="ECO:0007669"/>
    <property type="project" value="TreeGrafter"/>
</dbReference>
<feature type="domain" description="UvrD-like helicase C-terminal" evidence="3">
    <location>
        <begin position="1062"/>
        <end position="1110"/>
    </location>
</feature>
<evidence type="ECO:0000259" key="3">
    <source>
        <dbReference type="Pfam" id="PF13538"/>
    </source>
</evidence>
<name>A0A835VT85_CHLIN</name>
<gene>
    <name evidence="4" type="ORF">HXX76_014166</name>
</gene>
<dbReference type="InterPro" id="IPR027417">
    <property type="entry name" value="P-loop_NTPase"/>
</dbReference>
<dbReference type="AlphaFoldDB" id="A0A835VT85"/>
<sequence length="1125" mass="121558">MASMSGLTVLLGLVCALLVGAAAALLAVPKSQGVPCIFLITVSAVLALLLAGVHATHGCCSSRGGVHATHGCCSSRGGVHATHGCRPGSREHFEVSTQETEVLQGAMLQDACFYLSTLGKTGVVGSAWKNIAPSGAERDFMLQAVPSIQADTRALRLLNNPATGPESQFLGVQGDTNFTVAWHGAFPRLAGATTAFRHTLFEYYGNTQSNVGARIEVEGVPAEGSGGPLVFAVVFTQGRADMPPFVARWPIREVLAAPMTYAVSRDQGTVSLWIAGVKDFKEEGGAPVEAVLLSNRRARINPAGTLDADMQVVAMYSRACDRQFVEALDDYIRKRKNAISDTTQSLVREKQAAEGRKACPLVDPKVCANECAAIRDWTNPFDVMSSASTACKDRLVDYCAVFDNSKPDNICQGCFLTPAKDSERCRNMRAFLDTKQVSPANAALAAISGSNIVERLRNELVAGEPDLTRWYRNLVVGPAAPVGSAQPFANRGNVANVASRVAGTTGARPPPPLLGTVTEPAFISFKEASSGNARPAGAGIANIIPTTAGISSNGSPVVRMPAAARPAAQQQQQQAPQTAAPRSRPAPLLNGLGELVREMGISDAWVRSNVTDQRVMLEVLQRGLASGIQDMKLFAKSTAKLRKEPFLLDPVGVAPGKQLELRQAIFATLKDEEQNELKVNSVEFAAWTVWQMNPTSLWLTTGRVMSYCNRMHMDPREFFKYIRKNPEDPKLCLFHRLVDDLRDIDLMLAAARALPASVSASPELDATQNAAVAAMCRQGVSYLQGGAGTGKTTTCAVLLHSIVASCVCMAFTHKAKRCLASKIHAAGLGTKVSTVTIHSFIARWKVSEDVAPATVVLLDEASMVDIELLAELARILLTRFTAGYQLIFVGDDTQLPPIGRGQFFRERVAQRCGVLALTRCYRTDLADLYAAYQLIREGKLPPDSPNFRLLACVDDREINRVVGGLIRNFSVGKQQIIAWQNKDVFKLNKWVQEHRLARKEVGPDAWKGFYVGDAIVYVGENSEELTNAMTGRISAIVEKGVTVLWETGNSTTLNEEKDIVLSYCLTVHKAQGSEYDEVIVPCYDAEKMGQCLDRRWLYTAATRGRNRVTVLCTPAITASLSACIR</sequence>
<reference evidence="4" key="1">
    <citation type="journal article" date="2020" name="bioRxiv">
        <title>Comparative genomics of Chlamydomonas.</title>
        <authorList>
            <person name="Craig R.J."/>
            <person name="Hasan A.R."/>
            <person name="Ness R.W."/>
            <person name="Keightley P.D."/>
        </authorList>
    </citation>
    <scope>NUCLEOTIDE SEQUENCE</scope>
    <source>
        <strain evidence="4">SAG 7.73</strain>
    </source>
</reference>
<keyword evidence="2" id="KW-0732">Signal</keyword>
<dbReference type="Proteomes" id="UP000650467">
    <property type="component" value="Unassembled WGS sequence"/>
</dbReference>
<dbReference type="Gene3D" id="3.40.50.300">
    <property type="entry name" value="P-loop containing nucleotide triphosphate hydrolases"/>
    <property type="match status" value="2"/>
</dbReference>
<dbReference type="Pfam" id="PF13604">
    <property type="entry name" value="AAA_30"/>
    <property type="match status" value="1"/>
</dbReference>
<dbReference type="CDD" id="cd18809">
    <property type="entry name" value="SF1_C_RecD"/>
    <property type="match status" value="1"/>
</dbReference>
<evidence type="ECO:0000313" key="4">
    <source>
        <dbReference type="EMBL" id="KAG2425008.1"/>
    </source>
</evidence>
<evidence type="ECO:0000256" key="1">
    <source>
        <dbReference type="SAM" id="MobiDB-lite"/>
    </source>
</evidence>
<dbReference type="InterPro" id="IPR027785">
    <property type="entry name" value="UvrD-like_helicase_C"/>
</dbReference>
<dbReference type="GO" id="GO:0005634">
    <property type="term" value="C:nucleus"/>
    <property type="evidence" value="ECO:0007669"/>
    <property type="project" value="TreeGrafter"/>
</dbReference>
<dbReference type="Pfam" id="PF13538">
    <property type="entry name" value="UvrD_C_2"/>
    <property type="match status" value="1"/>
</dbReference>
<protein>
    <recommendedName>
        <fullName evidence="3">UvrD-like helicase C-terminal domain-containing protein</fullName>
    </recommendedName>
</protein>
<evidence type="ECO:0000313" key="5">
    <source>
        <dbReference type="Proteomes" id="UP000650467"/>
    </source>
</evidence>
<proteinExistence type="predicted"/>
<dbReference type="SUPFAM" id="SSF52540">
    <property type="entry name" value="P-loop containing nucleoside triphosphate hydrolases"/>
    <property type="match status" value="1"/>
</dbReference>
<dbReference type="PANTHER" id="PTHR43788:SF8">
    <property type="entry name" value="DNA-BINDING PROTEIN SMUBP-2"/>
    <property type="match status" value="1"/>
</dbReference>
<dbReference type="OrthoDB" id="416437at2759"/>
<keyword evidence="5" id="KW-1185">Reference proteome</keyword>
<dbReference type="EMBL" id="JAEHOC010000060">
    <property type="protein sequence ID" value="KAG2425008.1"/>
    <property type="molecule type" value="Genomic_DNA"/>
</dbReference>
<feature type="chain" id="PRO_5032728183" description="UvrD-like helicase C-terminal domain-containing protein" evidence="2">
    <location>
        <begin position="25"/>
        <end position="1125"/>
    </location>
</feature>
<accession>A0A835VT85</accession>
<dbReference type="PANTHER" id="PTHR43788">
    <property type="entry name" value="DNA2/NAM7 HELICASE FAMILY MEMBER"/>
    <property type="match status" value="1"/>
</dbReference>
<organism evidence="4 5">
    <name type="scientific">Chlamydomonas incerta</name>
    <dbReference type="NCBI Taxonomy" id="51695"/>
    <lineage>
        <taxon>Eukaryota</taxon>
        <taxon>Viridiplantae</taxon>
        <taxon>Chlorophyta</taxon>
        <taxon>core chlorophytes</taxon>
        <taxon>Chlorophyceae</taxon>
        <taxon>CS clade</taxon>
        <taxon>Chlamydomonadales</taxon>
        <taxon>Chlamydomonadaceae</taxon>
        <taxon>Chlamydomonas</taxon>
    </lineage>
</organism>
<dbReference type="InterPro" id="IPR050534">
    <property type="entry name" value="Coronavir_polyprotein_1ab"/>
</dbReference>
<dbReference type="Gene3D" id="2.30.30.940">
    <property type="match status" value="1"/>
</dbReference>
<dbReference type="GO" id="GO:0043139">
    <property type="term" value="F:5'-3' DNA helicase activity"/>
    <property type="evidence" value="ECO:0007669"/>
    <property type="project" value="TreeGrafter"/>
</dbReference>
<comment type="caution">
    <text evidence="4">The sequence shown here is derived from an EMBL/GenBank/DDBJ whole genome shotgun (WGS) entry which is preliminary data.</text>
</comment>
<feature type="signal peptide" evidence="2">
    <location>
        <begin position="1"/>
        <end position="24"/>
    </location>
</feature>
<feature type="region of interest" description="Disordered" evidence="1">
    <location>
        <begin position="563"/>
        <end position="585"/>
    </location>
</feature>
<evidence type="ECO:0000256" key="2">
    <source>
        <dbReference type="SAM" id="SignalP"/>
    </source>
</evidence>